<dbReference type="AlphaFoldDB" id="A0A2W5EYV3"/>
<dbReference type="Gene3D" id="2.60.120.260">
    <property type="entry name" value="Galactose-binding domain-like"/>
    <property type="match status" value="1"/>
</dbReference>
<dbReference type="InterPro" id="IPR008979">
    <property type="entry name" value="Galactose-bd-like_sf"/>
</dbReference>
<dbReference type="InterPro" id="IPR006104">
    <property type="entry name" value="Glyco_hydro_2_N"/>
</dbReference>
<sequence length="401" mass="45593">MGDPESVPIWSKVSLPHCVNAEDAVDPDVNYYQGPMWYKTTLEINNPHKNGRTILHFEGAGQKTKVYVYMTLVAEHVGGYDEWDADITEAVAEFRKNDSLVKRFKGKIPVSVRCDNSRDLEMMPSDLSDFTIYGGLYRYVDLMYQPEIYLTNVFAKPTIDANGKNAKLNVMFSLNTPNYNGKQIQIKLLDTKGKEVASLSKNISTADTSCDISVKQPSLWSPENPNLYQLEVRLVDGNVISSNIGFRNFVFEDHGPFILNGKRLLLKGTHRHEDHAGVGAAMTEDMMREEMILMKSMGVNFIRLGHYQQSSIILNLCDSLGIIVWEEIPWCRGGLGNEVYQQQGKRMLTNMIHQHYNHPSIIIWGLGNENDWPGDFTTFDNEAIRTYMKELNVLAHRLDTT</sequence>
<name>A0A2W5EYV3_9SPHI</name>
<keyword evidence="3" id="KW-0326">Glycosidase</keyword>
<reference evidence="7 8" key="1">
    <citation type="submission" date="2017-11" db="EMBL/GenBank/DDBJ databases">
        <title>Infants hospitalized years apart are colonized by the same room-sourced microbial strains.</title>
        <authorList>
            <person name="Brooks B."/>
            <person name="Olm M.R."/>
            <person name="Firek B.A."/>
            <person name="Baker R."/>
            <person name="Thomas B.C."/>
            <person name="Morowitz M.J."/>
            <person name="Banfield J.F."/>
        </authorList>
    </citation>
    <scope>NUCLEOTIDE SEQUENCE [LARGE SCALE GENOMIC DNA]</scope>
    <source>
        <strain evidence="7">S2_009_000_R2_76</strain>
    </source>
</reference>
<protein>
    <submittedName>
        <fullName evidence="7">Glycoside hydrolase family 2</fullName>
    </submittedName>
</protein>
<feature type="domain" description="Glycosyl hydrolases family 2 sugar binding" evidence="6">
    <location>
        <begin position="7"/>
        <end position="146"/>
    </location>
</feature>
<proteinExistence type="inferred from homology"/>
<evidence type="ECO:0000256" key="1">
    <source>
        <dbReference type="ARBA" id="ARBA00007401"/>
    </source>
</evidence>
<dbReference type="SUPFAM" id="SSF49785">
    <property type="entry name" value="Galactose-binding domain-like"/>
    <property type="match status" value="1"/>
</dbReference>
<keyword evidence="2 7" id="KW-0378">Hydrolase</keyword>
<dbReference type="PANTHER" id="PTHR42732:SF1">
    <property type="entry name" value="BETA-MANNOSIDASE"/>
    <property type="match status" value="1"/>
</dbReference>
<evidence type="ECO:0000256" key="3">
    <source>
        <dbReference type="ARBA" id="ARBA00023295"/>
    </source>
</evidence>
<feature type="domain" description="Glycoside hydrolase family 2 immunoglobulin-like beta-sandwich" evidence="4">
    <location>
        <begin position="149"/>
        <end position="247"/>
    </location>
</feature>
<evidence type="ECO:0000313" key="7">
    <source>
        <dbReference type="EMBL" id="PZP49171.1"/>
    </source>
</evidence>
<dbReference type="GO" id="GO:0005975">
    <property type="term" value="P:carbohydrate metabolic process"/>
    <property type="evidence" value="ECO:0007669"/>
    <property type="project" value="InterPro"/>
</dbReference>
<organism evidence="7 8">
    <name type="scientific">Pseudopedobacter saltans</name>
    <dbReference type="NCBI Taxonomy" id="151895"/>
    <lineage>
        <taxon>Bacteria</taxon>
        <taxon>Pseudomonadati</taxon>
        <taxon>Bacteroidota</taxon>
        <taxon>Sphingobacteriia</taxon>
        <taxon>Sphingobacteriales</taxon>
        <taxon>Sphingobacteriaceae</taxon>
        <taxon>Pseudopedobacter</taxon>
    </lineage>
</organism>
<feature type="non-terminal residue" evidence="7">
    <location>
        <position position="401"/>
    </location>
</feature>
<dbReference type="PANTHER" id="PTHR42732">
    <property type="entry name" value="BETA-GALACTOSIDASE"/>
    <property type="match status" value="1"/>
</dbReference>
<feature type="domain" description="Glycoside hydrolase family 2 catalytic" evidence="5">
    <location>
        <begin position="255"/>
        <end position="397"/>
    </location>
</feature>
<dbReference type="InterPro" id="IPR006103">
    <property type="entry name" value="Glyco_hydro_2_cat"/>
</dbReference>
<dbReference type="InterPro" id="IPR006101">
    <property type="entry name" value="Glyco_hydro_2"/>
</dbReference>
<evidence type="ECO:0000259" key="4">
    <source>
        <dbReference type="Pfam" id="PF00703"/>
    </source>
</evidence>
<gene>
    <name evidence="7" type="ORF">DI598_08475</name>
</gene>
<dbReference type="PRINTS" id="PR00132">
    <property type="entry name" value="GLHYDRLASE2"/>
</dbReference>
<dbReference type="InterPro" id="IPR013783">
    <property type="entry name" value="Ig-like_fold"/>
</dbReference>
<dbReference type="Pfam" id="PF02836">
    <property type="entry name" value="Glyco_hydro_2_C"/>
    <property type="match status" value="1"/>
</dbReference>
<accession>A0A2W5EYV3</accession>
<dbReference type="EMBL" id="QFOI01000124">
    <property type="protein sequence ID" value="PZP49171.1"/>
    <property type="molecule type" value="Genomic_DNA"/>
</dbReference>
<dbReference type="Proteomes" id="UP000249645">
    <property type="component" value="Unassembled WGS sequence"/>
</dbReference>
<dbReference type="Gene3D" id="3.20.20.80">
    <property type="entry name" value="Glycosidases"/>
    <property type="match status" value="1"/>
</dbReference>
<evidence type="ECO:0000256" key="2">
    <source>
        <dbReference type="ARBA" id="ARBA00022801"/>
    </source>
</evidence>
<dbReference type="Gene3D" id="2.60.40.10">
    <property type="entry name" value="Immunoglobulins"/>
    <property type="match status" value="1"/>
</dbReference>
<dbReference type="InterPro" id="IPR006102">
    <property type="entry name" value="Ig-like_GH2"/>
</dbReference>
<dbReference type="GO" id="GO:0004553">
    <property type="term" value="F:hydrolase activity, hydrolyzing O-glycosyl compounds"/>
    <property type="evidence" value="ECO:0007669"/>
    <property type="project" value="InterPro"/>
</dbReference>
<dbReference type="SUPFAM" id="SSF49303">
    <property type="entry name" value="beta-Galactosidase/glucuronidase domain"/>
    <property type="match status" value="1"/>
</dbReference>
<evidence type="ECO:0000259" key="5">
    <source>
        <dbReference type="Pfam" id="PF02836"/>
    </source>
</evidence>
<evidence type="ECO:0000313" key="8">
    <source>
        <dbReference type="Proteomes" id="UP000249645"/>
    </source>
</evidence>
<comment type="caution">
    <text evidence="7">The sequence shown here is derived from an EMBL/GenBank/DDBJ whole genome shotgun (WGS) entry which is preliminary data.</text>
</comment>
<comment type="similarity">
    <text evidence="1">Belongs to the glycosyl hydrolase 2 family.</text>
</comment>
<dbReference type="InterPro" id="IPR036156">
    <property type="entry name" value="Beta-gal/glucu_dom_sf"/>
</dbReference>
<dbReference type="InterPro" id="IPR017853">
    <property type="entry name" value="GH"/>
</dbReference>
<dbReference type="Pfam" id="PF02837">
    <property type="entry name" value="Glyco_hydro_2_N"/>
    <property type="match status" value="1"/>
</dbReference>
<dbReference type="InterPro" id="IPR051913">
    <property type="entry name" value="GH2_Domain-Containing"/>
</dbReference>
<evidence type="ECO:0000259" key="6">
    <source>
        <dbReference type="Pfam" id="PF02837"/>
    </source>
</evidence>
<dbReference type="Pfam" id="PF00703">
    <property type="entry name" value="Glyco_hydro_2"/>
    <property type="match status" value="1"/>
</dbReference>
<dbReference type="SUPFAM" id="SSF51445">
    <property type="entry name" value="(Trans)glycosidases"/>
    <property type="match status" value="1"/>
</dbReference>